<feature type="region of interest" description="Disordered" evidence="1">
    <location>
        <begin position="69"/>
        <end position="103"/>
    </location>
</feature>
<keyword evidence="3" id="KW-1185">Reference proteome</keyword>
<reference evidence="2" key="1">
    <citation type="submission" date="2022-07" db="EMBL/GenBank/DDBJ databases">
        <authorList>
            <person name="Macas J."/>
            <person name="Novak P."/>
            <person name="Neumann P."/>
        </authorList>
    </citation>
    <scope>NUCLEOTIDE SEQUENCE</scope>
</reference>
<name>A0AAV0DG24_9ASTE</name>
<proteinExistence type="predicted"/>
<accession>A0AAV0DG24</accession>
<evidence type="ECO:0000313" key="2">
    <source>
        <dbReference type="EMBL" id="CAH9099761.1"/>
    </source>
</evidence>
<gene>
    <name evidence="2" type="ORF">CEPIT_LOCUS15083</name>
</gene>
<sequence>MTFVDFFDFFYSNKGIIVNVQFFYDLGNILDCASQTCHNTIAAEPPTFIHSKGSGTRYKYIPNLQPKGQYDHGVTYTPEDDQVDYDSAKPSPPIIHNNPQFRY</sequence>
<evidence type="ECO:0000313" key="3">
    <source>
        <dbReference type="Proteomes" id="UP001152523"/>
    </source>
</evidence>
<protein>
    <submittedName>
        <fullName evidence="2">Uncharacterized protein</fullName>
    </submittedName>
</protein>
<dbReference type="EMBL" id="CAMAPF010000106">
    <property type="protein sequence ID" value="CAH9099761.1"/>
    <property type="molecule type" value="Genomic_DNA"/>
</dbReference>
<evidence type="ECO:0000256" key="1">
    <source>
        <dbReference type="SAM" id="MobiDB-lite"/>
    </source>
</evidence>
<comment type="caution">
    <text evidence="2">The sequence shown here is derived from an EMBL/GenBank/DDBJ whole genome shotgun (WGS) entry which is preliminary data.</text>
</comment>
<organism evidence="2 3">
    <name type="scientific">Cuscuta epithymum</name>
    <dbReference type="NCBI Taxonomy" id="186058"/>
    <lineage>
        <taxon>Eukaryota</taxon>
        <taxon>Viridiplantae</taxon>
        <taxon>Streptophyta</taxon>
        <taxon>Embryophyta</taxon>
        <taxon>Tracheophyta</taxon>
        <taxon>Spermatophyta</taxon>
        <taxon>Magnoliopsida</taxon>
        <taxon>eudicotyledons</taxon>
        <taxon>Gunneridae</taxon>
        <taxon>Pentapetalae</taxon>
        <taxon>asterids</taxon>
        <taxon>lamiids</taxon>
        <taxon>Solanales</taxon>
        <taxon>Convolvulaceae</taxon>
        <taxon>Cuscuteae</taxon>
        <taxon>Cuscuta</taxon>
        <taxon>Cuscuta subgen. Cuscuta</taxon>
    </lineage>
</organism>
<dbReference type="AlphaFoldDB" id="A0AAV0DG24"/>
<dbReference type="Proteomes" id="UP001152523">
    <property type="component" value="Unassembled WGS sequence"/>
</dbReference>